<sequence length="97" mass="9793">MPRASNAKRHSGAAANANARDTRHENGLVGPAKRVSNKKSQSQLDASPAHHHSTSSAPSDGDASASPLPSPLPTFAIHGNGDTNGKIHPAAAMAADA</sequence>
<evidence type="ECO:0000313" key="3">
    <source>
        <dbReference type="Proteomes" id="UP000045706"/>
    </source>
</evidence>
<dbReference type="EMBL" id="CVQI01038361">
    <property type="protein sequence ID" value="CRK49142.1"/>
    <property type="molecule type" value="Genomic_DNA"/>
</dbReference>
<dbReference type="AlphaFoldDB" id="A0A0G4NRM6"/>
<gene>
    <name evidence="2" type="ORF">BN1723_017008</name>
</gene>
<feature type="compositionally biased region" description="Basic residues" evidence="1">
    <location>
        <begin position="1"/>
        <end position="11"/>
    </location>
</feature>
<protein>
    <submittedName>
        <fullName evidence="2">Uncharacterized protein</fullName>
    </submittedName>
</protein>
<accession>A0A0G4NRM6</accession>
<feature type="compositionally biased region" description="Low complexity" evidence="1">
    <location>
        <begin position="54"/>
        <end position="67"/>
    </location>
</feature>
<reference evidence="3" key="1">
    <citation type="submission" date="2015-05" db="EMBL/GenBank/DDBJ databases">
        <authorList>
            <person name="Fogelqvist Johan"/>
        </authorList>
    </citation>
    <scope>NUCLEOTIDE SEQUENCE [LARGE SCALE GENOMIC DNA]</scope>
</reference>
<evidence type="ECO:0000256" key="1">
    <source>
        <dbReference type="SAM" id="MobiDB-lite"/>
    </source>
</evidence>
<proteinExistence type="predicted"/>
<feature type="non-terminal residue" evidence="2">
    <location>
        <position position="97"/>
    </location>
</feature>
<feature type="region of interest" description="Disordered" evidence="1">
    <location>
        <begin position="1"/>
        <end position="97"/>
    </location>
</feature>
<organism evidence="2 3">
    <name type="scientific">Verticillium longisporum</name>
    <name type="common">Verticillium dahliae var. longisporum</name>
    <dbReference type="NCBI Taxonomy" id="100787"/>
    <lineage>
        <taxon>Eukaryota</taxon>
        <taxon>Fungi</taxon>
        <taxon>Dikarya</taxon>
        <taxon>Ascomycota</taxon>
        <taxon>Pezizomycotina</taxon>
        <taxon>Sordariomycetes</taxon>
        <taxon>Hypocreomycetidae</taxon>
        <taxon>Glomerellales</taxon>
        <taxon>Plectosphaerellaceae</taxon>
        <taxon>Verticillium</taxon>
    </lineage>
</organism>
<name>A0A0G4NRM6_VERLO</name>
<dbReference type="Proteomes" id="UP000045706">
    <property type="component" value="Unassembled WGS sequence"/>
</dbReference>
<evidence type="ECO:0000313" key="2">
    <source>
        <dbReference type="EMBL" id="CRK49142.1"/>
    </source>
</evidence>